<evidence type="ECO:0000256" key="3">
    <source>
        <dbReference type="ARBA" id="ARBA00022694"/>
    </source>
</evidence>
<dbReference type="GO" id="GO:1990481">
    <property type="term" value="P:mRNA pseudouridine synthesis"/>
    <property type="evidence" value="ECO:0007669"/>
    <property type="project" value="TreeGrafter"/>
</dbReference>
<protein>
    <recommendedName>
        <fullName evidence="5">tRNA pseudouridine synthase B</fullName>
        <ecNumber evidence="5">5.4.99.25</ecNumber>
    </recommendedName>
    <alternativeName>
        <fullName evidence="5">tRNA pseudouridine(55) synthase</fullName>
        <shortName evidence="5">Psi55 synthase</shortName>
    </alternativeName>
    <alternativeName>
        <fullName evidence="5">tRNA pseudouridylate synthase</fullName>
    </alternativeName>
    <alternativeName>
        <fullName evidence="5">tRNA-uridine isomerase</fullName>
    </alternativeName>
</protein>
<dbReference type="NCBIfam" id="TIGR00431">
    <property type="entry name" value="TruB"/>
    <property type="match status" value="1"/>
</dbReference>
<keyword evidence="8" id="KW-1185">Reference proteome</keyword>
<dbReference type="SUPFAM" id="SSF55120">
    <property type="entry name" value="Pseudouridine synthase"/>
    <property type="match status" value="1"/>
</dbReference>
<dbReference type="RefSeq" id="WP_159455056.1">
    <property type="nucleotide sequence ID" value="NZ_FWZT01000001.1"/>
</dbReference>
<dbReference type="Pfam" id="PF01509">
    <property type="entry name" value="TruB_N"/>
    <property type="match status" value="1"/>
</dbReference>
<comment type="catalytic activity">
    <reaction evidence="1 5">
        <text>uridine(55) in tRNA = pseudouridine(55) in tRNA</text>
        <dbReference type="Rhea" id="RHEA:42532"/>
        <dbReference type="Rhea" id="RHEA-COMP:10101"/>
        <dbReference type="Rhea" id="RHEA-COMP:10102"/>
        <dbReference type="ChEBI" id="CHEBI:65314"/>
        <dbReference type="ChEBI" id="CHEBI:65315"/>
        <dbReference type="EC" id="5.4.99.25"/>
    </reaction>
</comment>
<sequence>MEKRKSRKAFSGLLLVEKPYEMVSKDVSRWVQRHFGRQKLGHVGTLDPLASGVLPVVFGKATRLQDYLLEMDKSYEFDIKFGQATVTLDVEGEVYEEMPHDHVNELELRKIATGLVGAFPQVPPLYSAVKYEGKPLYEYARAGRGDEVPLERFKKDVEIHGLELLKFEEDTATFSVSCSKGTYVRVIADTIARNAGTCGHVTRLVRTKAAGFALEQCYSLEFLTENLDRFEEFLIPLGKIPLQLPKWQAVDDDLVRRLKMGQTMHVDMRFFEDGLEQMGDRRVRIHSIDRMLLLDKDSRSFGIGSASILNSGRMAVQMRRGLS</sequence>
<dbReference type="InterPro" id="IPR014780">
    <property type="entry name" value="tRNA_psdUridine_synth_TruB"/>
</dbReference>
<comment type="similarity">
    <text evidence="2 5">Belongs to the pseudouridine synthase TruB family. Type 1 subfamily.</text>
</comment>
<dbReference type="InterPro" id="IPR002501">
    <property type="entry name" value="PsdUridine_synth_N"/>
</dbReference>
<keyword evidence="3 5" id="KW-0819">tRNA processing</keyword>
<name>A0A1Y6B7Q7_9BACT</name>
<evidence type="ECO:0000259" key="6">
    <source>
        <dbReference type="Pfam" id="PF01509"/>
    </source>
</evidence>
<dbReference type="PANTHER" id="PTHR13767">
    <property type="entry name" value="TRNA-PSEUDOURIDINE SYNTHASE"/>
    <property type="match status" value="1"/>
</dbReference>
<dbReference type="CDD" id="cd02573">
    <property type="entry name" value="PseudoU_synth_EcTruB"/>
    <property type="match status" value="1"/>
</dbReference>
<dbReference type="GO" id="GO:0160148">
    <property type="term" value="F:tRNA pseudouridine(55) synthase activity"/>
    <property type="evidence" value="ECO:0007669"/>
    <property type="project" value="UniProtKB-EC"/>
</dbReference>
<comment type="function">
    <text evidence="5">Responsible for synthesis of pseudouridine from uracil-55 in the psi GC loop of transfer RNAs.</text>
</comment>
<proteinExistence type="inferred from homology"/>
<feature type="domain" description="Pseudouridine synthase II N-terminal" evidence="6">
    <location>
        <begin position="33"/>
        <end position="184"/>
    </location>
</feature>
<evidence type="ECO:0000256" key="4">
    <source>
        <dbReference type="ARBA" id="ARBA00023235"/>
    </source>
</evidence>
<evidence type="ECO:0000256" key="5">
    <source>
        <dbReference type="HAMAP-Rule" id="MF_01080"/>
    </source>
</evidence>
<dbReference type="HAMAP" id="MF_01080">
    <property type="entry name" value="TruB_bact"/>
    <property type="match status" value="1"/>
</dbReference>
<evidence type="ECO:0000313" key="7">
    <source>
        <dbReference type="EMBL" id="SME88670.1"/>
    </source>
</evidence>
<organism evidence="7 8">
    <name type="scientific">Pseudobacteriovorax antillogorgiicola</name>
    <dbReference type="NCBI Taxonomy" id="1513793"/>
    <lineage>
        <taxon>Bacteria</taxon>
        <taxon>Pseudomonadati</taxon>
        <taxon>Bdellovibrionota</taxon>
        <taxon>Oligoflexia</taxon>
        <taxon>Oligoflexales</taxon>
        <taxon>Pseudobacteriovoracaceae</taxon>
        <taxon>Pseudobacteriovorax</taxon>
    </lineage>
</organism>
<dbReference type="STRING" id="1513793.SAMN06296036_101179"/>
<dbReference type="PANTHER" id="PTHR13767:SF2">
    <property type="entry name" value="PSEUDOURIDYLATE SYNTHASE TRUB1"/>
    <property type="match status" value="1"/>
</dbReference>
<evidence type="ECO:0000256" key="1">
    <source>
        <dbReference type="ARBA" id="ARBA00000385"/>
    </source>
</evidence>
<accession>A0A1Y6B7Q7</accession>
<dbReference type="Gene3D" id="3.30.2350.10">
    <property type="entry name" value="Pseudouridine synthase"/>
    <property type="match status" value="1"/>
</dbReference>
<dbReference type="EC" id="5.4.99.25" evidence="5"/>
<dbReference type="GO" id="GO:0031119">
    <property type="term" value="P:tRNA pseudouridine synthesis"/>
    <property type="evidence" value="ECO:0007669"/>
    <property type="project" value="UniProtKB-UniRule"/>
</dbReference>
<feature type="active site" description="Nucleophile" evidence="5">
    <location>
        <position position="47"/>
    </location>
</feature>
<dbReference type="InterPro" id="IPR020103">
    <property type="entry name" value="PsdUridine_synth_cat_dom_sf"/>
</dbReference>
<dbReference type="Proteomes" id="UP000192907">
    <property type="component" value="Unassembled WGS sequence"/>
</dbReference>
<dbReference type="EMBL" id="FWZT01000001">
    <property type="protein sequence ID" value="SME88670.1"/>
    <property type="molecule type" value="Genomic_DNA"/>
</dbReference>
<evidence type="ECO:0000256" key="2">
    <source>
        <dbReference type="ARBA" id="ARBA00005642"/>
    </source>
</evidence>
<dbReference type="AlphaFoldDB" id="A0A1Y6B7Q7"/>
<reference evidence="8" key="1">
    <citation type="submission" date="2017-04" db="EMBL/GenBank/DDBJ databases">
        <authorList>
            <person name="Varghese N."/>
            <person name="Submissions S."/>
        </authorList>
    </citation>
    <scope>NUCLEOTIDE SEQUENCE [LARGE SCALE GENOMIC DNA]</scope>
    <source>
        <strain evidence="8">RKEM611</strain>
    </source>
</reference>
<evidence type="ECO:0000313" key="8">
    <source>
        <dbReference type="Proteomes" id="UP000192907"/>
    </source>
</evidence>
<keyword evidence="4 5" id="KW-0413">Isomerase</keyword>
<dbReference type="GO" id="GO:0003723">
    <property type="term" value="F:RNA binding"/>
    <property type="evidence" value="ECO:0007669"/>
    <property type="project" value="InterPro"/>
</dbReference>
<gene>
    <name evidence="5" type="primary">truB</name>
    <name evidence="7" type="ORF">SAMN06296036_101179</name>
</gene>